<keyword evidence="1 8" id="KW-0004">4Fe-4S</keyword>
<dbReference type="PIRSF" id="PIRSF000370">
    <property type="entry name" value="QueE"/>
    <property type="match status" value="1"/>
</dbReference>
<feature type="binding site" evidence="8">
    <location>
        <position position="214"/>
    </location>
    <ligand>
        <name>substrate</name>
    </ligand>
</feature>
<evidence type="ECO:0000256" key="3">
    <source>
        <dbReference type="ARBA" id="ARBA00022723"/>
    </source>
</evidence>
<dbReference type="PANTHER" id="PTHR42836">
    <property type="entry name" value="7-CARBOXY-7-DEAZAGUANINE SYNTHASE"/>
    <property type="match status" value="1"/>
</dbReference>
<feature type="binding site" evidence="8">
    <location>
        <position position="41"/>
    </location>
    <ligand>
        <name>substrate</name>
    </ligand>
</feature>
<feature type="domain" description="Radical SAM core" evidence="9">
    <location>
        <begin position="32"/>
        <end position="214"/>
    </location>
</feature>
<accession>A0ABY3PNI1</accession>
<keyword evidence="3 8" id="KW-0479">Metal-binding</keyword>
<feature type="binding site" evidence="8">
    <location>
        <position position="52"/>
    </location>
    <ligand>
        <name>[4Fe-4S] cluster</name>
        <dbReference type="ChEBI" id="CHEBI:49883"/>
        <note>4Fe-4S-S-AdoMet</note>
    </ligand>
</feature>
<comment type="cofactor">
    <cofactor evidence="8">
        <name>[4Fe-4S] cluster</name>
        <dbReference type="ChEBI" id="CHEBI:49883"/>
    </cofactor>
    <text evidence="8">Binds 1 [4Fe-4S] cluster. The cluster is coordinated with 3 cysteines and an exchangeable S-adenosyl-L-methionine.</text>
</comment>
<dbReference type="InterPro" id="IPR024924">
    <property type="entry name" value="7-CO-7-deazaguanine_synth-like"/>
</dbReference>
<dbReference type="InterPro" id="IPR007197">
    <property type="entry name" value="rSAM"/>
</dbReference>
<keyword evidence="6 8" id="KW-0411">Iron-sulfur</keyword>
<evidence type="ECO:0000256" key="8">
    <source>
        <dbReference type="HAMAP-Rule" id="MF_00917"/>
    </source>
</evidence>
<evidence type="ECO:0000259" key="9">
    <source>
        <dbReference type="PROSITE" id="PS51918"/>
    </source>
</evidence>
<evidence type="ECO:0000313" key="10">
    <source>
        <dbReference type="EMBL" id="UFP95263.1"/>
    </source>
</evidence>
<organism evidence="10 11">
    <name type="scientific">Gloeobacter morelensis MG652769</name>
    <dbReference type="NCBI Taxonomy" id="2781736"/>
    <lineage>
        <taxon>Bacteria</taxon>
        <taxon>Bacillati</taxon>
        <taxon>Cyanobacteriota</taxon>
        <taxon>Cyanophyceae</taxon>
        <taxon>Gloeobacterales</taxon>
        <taxon>Gloeobacteraceae</taxon>
        <taxon>Gloeobacter</taxon>
        <taxon>Gloeobacter morelensis</taxon>
    </lineage>
</organism>
<feature type="binding site" evidence="8">
    <location>
        <begin position="130"/>
        <end position="132"/>
    </location>
    <ligand>
        <name>S-adenosyl-L-methionine</name>
        <dbReference type="ChEBI" id="CHEBI:59789"/>
    </ligand>
</feature>
<dbReference type="EC" id="4.3.99.3" evidence="8"/>
<dbReference type="SFLD" id="SFLDS00029">
    <property type="entry name" value="Radical_SAM"/>
    <property type="match status" value="1"/>
</dbReference>
<comment type="cofactor">
    <cofactor evidence="8">
        <name>Mg(2+)</name>
        <dbReference type="ChEBI" id="CHEBI:18420"/>
    </cofactor>
</comment>
<comment type="pathway">
    <text evidence="8">Purine metabolism; 7-cyano-7-deazaguanine biosynthesis.</text>
</comment>
<keyword evidence="5 8" id="KW-0408">Iron</keyword>
<evidence type="ECO:0000256" key="7">
    <source>
        <dbReference type="ARBA" id="ARBA00023239"/>
    </source>
</evidence>
<dbReference type="Pfam" id="PF04055">
    <property type="entry name" value="Radical_SAM"/>
    <property type="match status" value="1"/>
</dbReference>
<sequence>MNAASTIVKPVSAQSIPVQETFGPTIQGEGYWAGAVVDFIRLYGCPVGCPWCDTGYAEGGAQLPREVRTFADLILKLQSPRVVISGGEPFIHAALPALVEAIGRTGRAVSIETSGAFWQPVPDWAWVTLSPKEHVSPRHPVNPQMWRRANEVKIVIASGEELDFYRRFLPPGVPVSLQPEWEERERTLPLTLELLKAHPRYRLSVQLHKYLQVP</sequence>
<keyword evidence="11" id="KW-1185">Reference proteome</keyword>
<evidence type="ECO:0000256" key="5">
    <source>
        <dbReference type="ARBA" id="ARBA00023004"/>
    </source>
</evidence>
<reference evidence="10 11" key="1">
    <citation type="journal article" date="2021" name="Genome Biol. Evol.">
        <title>Complete Genome Sequencing of a Novel Gloeobacter Species from a Waterfall Cave in Mexico.</title>
        <authorList>
            <person name="Saw J.H."/>
            <person name="Cardona T."/>
            <person name="Montejano G."/>
        </authorList>
    </citation>
    <scope>NUCLEOTIDE SEQUENCE [LARGE SCALE GENOMIC DNA]</scope>
    <source>
        <strain evidence="10">MG652769</strain>
    </source>
</reference>
<feature type="binding site" evidence="8">
    <location>
        <position position="45"/>
    </location>
    <ligand>
        <name>[4Fe-4S] cluster</name>
        <dbReference type="ChEBI" id="CHEBI:49883"/>
        <note>4Fe-4S-S-AdoMet</note>
    </ligand>
</feature>
<protein>
    <recommendedName>
        <fullName evidence="8">7-carboxy-7-deazaguanine synthase</fullName>
        <shortName evidence="8">CDG synthase</shortName>
        <ecNumber evidence="8">4.3.99.3</ecNumber>
    </recommendedName>
    <alternativeName>
        <fullName evidence="8">Queuosine biosynthesis protein QueE</fullName>
    </alternativeName>
</protein>
<proteinExistence type="inferred from homology"/>
<evidence type="ECO:0000256" key="2">
    <source>
        <dbReference type="ARBA" id="ARBA00022691"/>
    </source>
</evidence>
<dbReference type="SUPFAM" id="SSF102114">
    <property type="entry name" value="Radical SAM enzymes"/>
    <property type="match status" value="1"/>
</dbReference>
<dbReference type="HAMAP" id="MF_00917">
    <property type="entry name" value="QueE"/>
    <property type="match status" value="1"/>
</dbReference>
<evidence type="ECO:0000256" key="4">
    <source>
        <dbReference type="ARBA" id="ARBA00022842"/>
    </source>
</evidence>
<comment type="caution">
    <text evidence="8">Lacks conserved residue(s) required for the propagation of feature annotation.</text>
</comment>
<comment type="similarity">
    <text evidence="8">Belongs to the radical SAM superfamily. 7-carboxy-7-deazaguanine synthase family.</text>
</comment>
<evidence type="ECO:0000313" key="11">
    <source>
        <dbReference type="Proteomes" id="UP001054846"/>
    </source>
</evidence>
<dbReference type="RefSeq" id="WP_418886947.1">
    <property type="nucleotide sequence ID" value="NZ_CP063845.1"/>
</dbReference>
<dbReference type="Gene3D" id="3.20.20.70">
    <property type="entry name" value="Aldolase class I"/>
    <property type="match status" value="1"/>
</dbReference>
<evidence type="ECO:0000256" key="1">
    <source>
        <dbReference type="ARBA" id="ARBA00022485"/>
    </source>
</evidence>
<feature type="binding site" evidence="8">
    <location>
        <position position="87"/>
    </location>
    <ligand>
        <name>S-adenosyl-L-methionine</name>
        <dbReference type="ChEBI" id="CHEBI:59789"/>
    </ligand>
</feature>
<dbReference type="InterPro" id="IPR013785">
    <property type="entry name" value="Aldolase_TIM"/>
</dbReference>
<feature type="binding site" evidence="8">
    <location>
        <begin position="26"/>
        <end position="28"/>
    </location>
    <ligand>
        <name>substrate</name>
    </ligand>
</feature>
<keyword evidence="2 8" id="KW-0949">S-adenosyl-L-methionine</keyword>
<feature type="binding site" evidence="8">
    <location>
        <begin position="51"/>
        <end position="53"/>
    </location>
    <ligand>
        <name>S-adenosyl-L-methionine</name>
        <dbReference type="ChEBI" id="CHEBI:59789"/>
    </ligand>
</feature>
<comment type="subunit">
    <text evidence="8">Homodimer.</text>
</comment>
<dbReference type="InterPro" id="IPR058240">
    <property type="entry name" value="rSAM_sf"/>
</dbReference>
<feature type="binding site" evidence="8">
    <location>
        <position position="54"/>
    </location>
    <ligand>
        <name>Mg(2+)</name>
        <dbReference type="ChEBI" id="CHEBI:18420"/>
    </ligand>
</feature>
<keyword evidence="7 8" id="KW-0456">Lyase</keyword>
<comment type="cofactor">
    <cofactor evidence="8">
        <name>S-adenosyl-L-methionine</name>
        <dbReference type="ChEBI" id="CHEBI:59789"/>
    </cofactor>
    <text evidence="8">Binds 1 S-adenosyl-L-methionine per subunit.</text>
</comment>
<dbReference type="Proteomes" id="UP001054846">
    <property type="component" value="Chromosome"/>
</dbReference>
<feature type="binding site" evidence="8">
    <location>
        <position position="85"/>
    </location>
    <ligand>
        <name>substrate</name>
    </ligand>
</feature>
<evidence type="ECO:0000256" key="6">
    <source>
        <dbReference type="ARBA" id="ARBA00023014"/>
    </source>
</evidence>
<comment type="function">
    <text evidence="8">Catalyzes the complex heterocyclic radical-mediated conversion of 6-carboxy-5,6,7,8-tetrahydropterin (CPH4) to 7-carboxy-7-deazaguanine (CDG), a step common to the biosynthetic pathways of all 7-deazapurine-containing compounds.</text>
</comment>
<keyword evidence="4 8" id="KW-0460">Magnesium</keyword>
<dbReference type="CDD" id="cd01335">
    <property type="entry name" value="Radical_SAM"/>
    <property type="match status" value="1"/>
</dbReference>
<keyword evidence="8" id="KW-0671">Queuosine biosynthesis</keyword>
<dbReference type="EMBL" id="CP063845">
    <property type="protein sequence ID" value="UFP95263.1"/>
    <property type="molecule type" value="Genomic_DNA"/>
</dbReference>
<dbReference type="PROSITE" id="PS51918">
    <property type="entry name" value="RADICAL_SAM"/>
    <property type="match status" value="1"/>
</dbReference>
<dbReference type="PANTHER" id="PTHR42836:SF1">
    <property type="entry name" value="7-CARBOXY-7-DEAZAGUANINE SYNTHASE"/>
    <property type="match status" value="1"/>
</dbReference>
<feature type="binding site" evidence="8">
    <location>
        <position position="49"/>
    </location>
    <ligand>
        <name>[4Fe-4S] cluster</name>
        <dbReference type="ChEBI" id="CHEBI:49883"/>
        <note>4Fe-4S-S-AdoMet</note>
    </ligand>
</feature>
<gene>
    <name evidence="8" type="primary">queE</name>
    <name evidence="10" type="ORF">ISF26_03150</name>
</gene>
<name>A0ABY3PNI1_9CYAN</name>
<comment type="catalytic activity">
    <reaction evidence="8">
        <text>6-carboxy-5,6,7,8-tetrahydropterin + H(+) = 7-carboxy-7-carbaguanine + NH4(+)</text>
        <dbReference type="Rhea" id="RHEA:27974"/>
        <dbReference type="ChEBI" id="CHEBI:15378"/>
        <dbReference type="ChEBI" id="CHEBI:28938"/>
        <dbReference type="ChEBI" id="CHEBI:61032"/>
        <dbReference type="ChEBI" id="CHEBI:61036"/>
        <dbReference type="EC" id="4.3.99.3"/>
    </reaction>
</comment>